<dbReference type="OrthoDB" id="6133115at2759"/>
<dbReference type="RefSeq" id="XP_013428227.1">
    <property type="nucleotide sequence ID" value="XM_013572773.1"/>
</dbReference>
<feature type="transmembrane region" description="Helical" evidence="8">
    <location>
        <begin position="151"/>
        <end position="170"/>
    </location>
</feature>
<keyword evidence="11" id="KW-1185">Reference proteome</keyword>
<dbReference type="Proteomes" id="UP000027730">
    <property type="component" value="Unassembled WGS sequence"/>
</dbReference>
<reference evidence="10 11" key="1">
    <citation type="journal article" date="2014" name="BMC Genomics">
        <title>Genome sequencing of four Aureobasidium pullulans varieties: biotechnological potential, stress tolerance, and description of new species.</title>
        <authorList>
            <person name="Gostin Ar C."/>
            <person name="Ohm R.A."/>
            <person name="Kogej T."/>
            <person name="Sonjak S."/>
            <person name="Turk M."/>
            <person name="Zajc J."/>
            <person name="Zalar P."/>
            <person name="Grube M."/>
            <person name="Sun H."/>
            <person name="Han J."/>
            <person name="Sharma A."/>
            <person name="Chiniquy J."/>
            <person name="Ngan C.Y."/>
            <person name="Lipzen A."/>
            <person name="Barry K."/>
            <person name="Grigoriev I.V."/>
            <person name="Gunde-Cimerman N."/>
        </authorList>
    </citation>
    <scope>NUCLEOTIDE SEQUENCE [LARGE SCALE GENOMIC DNA]</scope>
    <source>
        <strain evidence="10 11">CBS 147.97</strain>
    </source>
</reference>
<dbReference type="GO" id="GO:0005351">
    <property type="term" value="F:carbohydrate:proton symporter activity"/>
    <property type="evidence" value="ECO:0007669"/>
    <property type="project" value="TreeGrafter"/>
</dbReference>
<dbReference type="SUPFAM" id="SSF103473">
    <property type="entry name" value="MFS general substrate transporter"/>
    <property type="match status" value="1"/>
</dbReference>
<evidence type="ECO:0000313" key="10">
    <source>
        <dbReference type="EMBL" id="KEQ74013.1"/>
    </source>
</evidence>
<protein>
    <submittedName>
        <fullName evidence="10">General substrate transporter</fullName>
    </submittedName>
</protein>
<accession>A0A074WLL5</accession>
<evidence type="ECO:0000256" key="8">
    <source>
        <dbReference type="SAM" id="Phobius"/>
    </source>
</evidence>
<dbReference type="InterPro" id="IPR050360">
    <property type="entry name" value="MFS_Sugar_Transporters"/>
</dbReference>
<feature type="transmembrane region" description="Helical" evidence="8">
    <location>
        <begin position="399"/>
        <end position="420"/>
    </location>
</feature>
<dbReference type="InterPro" id="IPR005829">
    <property type="entry name" value="Sugar_transporter_CS"/>
</dbReference>
<feature type="transmembrane region" description="Helical" evidence="8">
    <location>
        <begin position="116"/>
        <end position="139"/>
    </location>
</feature>
<sequence length="515" mass="56426">MEQNHGRFDKWWKDVGLRKLVCWQACILASQMVTGYDECVVGSFQSMKPWKEAMENPDASRLGLITSVVFIGGFVGAFLASPTSDYLGRRYGMLLGSSISLIGTVLQTAAQNSDMFVAGRFFVGLGISFTCVSGPPLLYELSHPSVRVTMTSTFNVLWYLGSIVAAWITFGTGHMTNAWSWRIPSLIQGVAPAIVVLAVLCGLPESPRWLYARGRITEARGILARYHAQGDLNAEIVEQQLNDIKATLEVEQFARATKSSDILKKPANRKRMAIVITMALLSLWNGQGVISYYFSPILDSVGITDTASQTGINGGLQIWNFLCSIAGVILASKIGRRPLWLLSYIGMICANVPLTVASAMFAKHDSKPAAYVVVVFLFIYDAAFNMANNPLLYSYPTEILPFAIRAQGLGIMVAVSQAALTVNQYVNPIALDNIGFYYYIFYFGILIFGTIIIYLTFPETKGLSEEELTLLFERDGDVALQGIEPNEHGTGHAPRFDAKLGMAEVSVEAKSGTDC</sequence>
<gene>
    <name evidence="10" type="ORF">M436DRAFT_72400</name>
</gene>
<keyword evidence="5 8" id="KW-1133">Transmembrane helix</keyword>
<keyword evidence="6 8" id="KW-0472">Membrane</keyword>
<dbReference type="PRINTS" id="PR00171">
    <property type="entry name" value="SUGRTRNSPORT"/>
</dbReference>
<comment type="similarity">
    <text evidence="2 7">Belongs to the major facilitator superfamily. Sugar transporter (TC 2.A.1.1) family.</text>
</comment>
<dbReference type="AlphaFoldDB" id="A0A074WLL5"/>
<keyword evidence="4 8" id="KW-0812">Transmembrane</keyword>
<dbReference type="EMBL" id="KL584708">
    <property type="protein sequence ID" value="KEQ74013.1"/>
    <property type="molecule type" value="Genomic_DNA"/>
</dbReference>
<dbReference type="InterPro" id="IPR003663">
    <property type="entry name" value="Sugar/inositol_transpt"/>
</dbReference>
<evidence type="ECO:0000256" key="7">
    <source>
        <dbReference type="RuleBase" id="RU003346"/>
    </source>
</evidence>
<feature type="transmembrane region" description="Helical" evidence="8">
    <location>
        <begin position="59"/>
        <end position="79"/>
    </location>
</feature>
<dbReference type="Gene3D" id="1.20.1250.20">
    <property type="entry name" value="MFS general substrate transporter like domains"/>
    <property type="match status" value="1"/>
</dbReference>
<feature type="transmembrane region" description="Helical" evidence="8">
    <location>
        <begin position="91"/>
        <end position="110"/>
    </location>
</feature>
<proteinExistence type="inferred from homology"/>
<feature type="transmembrane region" description="Helical" evidence="8">
    <location>
        <begin position="182"/>
        <end position="203"/>
    </location>
</feature>
<dbReference type="InterPro" id="IPR020846">
    <property type="entry name" value="MFS_dom"/>
</dbReference>
<dbReference type="GO" id="GO:0016020">
    <property type="term" value="C:membrane"/>
    <property type="evidence" value="ECO:0007669"/>
    <property type="project" value="UniProtKB-SubCell"/>
</dbReference>
<feature type="transmembrane region" description="Helical" evidence="8">
    <location>
        <begin position="368"/>
        <end position="387"/>
    </location>
</feature>
<keyword evidence="3 7" id="KW-0813">Transport</keyword>
<feature type="transmembrane region" description="Helical" evidence="8">
    <location>
        <begin position="272"/>
        <end position="294"/>
    </location>
</feature>
<feature type="transmembrane region" description="Helical" evidence="8">
    <location>
        <begin position="339"/>
        <end position="362"/>
    </location>
</feature>
<dbReference type="PROSITE" id="PS50850">
    <property type="entry name" value="MFS"/>
    <property type="match status" value="1"/>
</dbReference>
<evidence type="ECO:0000256" key="2">
    <source>
        <dbReference type="ARBA" id="ARBA00010992"/>
    </source>
</evidence>
<dbReference type="STRING" id="1043004.A0A074WLL5"/>
<evidence type="ECO:0000256" key="3">
    <source>
        <dbReference type="ARBA" id="ARBA00022448"/>
    </source>
</evidence>
<dbReference type="NCBIfam" id="TIGR00879">
    <property type="entry name" value="SP"/>
    <property type="match status" value="1"/>
</dbReference>
<organism evidence="10 11">
    <name type="scientific">Aureobasidium namibiae CBS 147.97</name>
    <dbReference type="NCBI Taxonomy" id="1043004"/>
    <lineage>
        <taxon>Eukaryota</taxon>
        <taxon>Fungi</taxon>
        <taxon>Dikarya</taxon>
        <taxon>Ascomycota</taxon>
        <taxon>Pezizomycotina</taxon>
        <taxon>Dothideomycetes</taxon>
        <taxon>Dothideomycetidae</taxon>
        <taxon>Dothideales</taxon>
        <taxon>Saccotheciaceae</taxon>
        <taxon>Aureobasidium</taxon>
    </lineage>
</organism>
<dbReference type="PANTHER" id="PTHR48022:SF64">
    <property type="entry name" value="MAJOR FACILITATOR SUPERFAMILY (MFS) PROFILE DOMAIN-CONTAINING PROTEIN"/>
    <property type="match status" value="1"/>
</dbReference>
<dbReference type="GeneID" id="25415110"/>
<evidence type="ECO:0000256" key="1">
    <source>
        <dbReference type="ARBA" id="ARBA00004141"/>
    </source>
</evidence>
<dbReference type="InterPro" id="IPR036259">
    <property type="entry name" value="MFS_trans_sf"/>
</dbReference>
<dbReference type="Pfam" id="PF00083">
    <property type="entry name" value="Sugar_tr"/>
    <property type="match status" value="1"/>
</dbReference>
<evidence type="ECO:0000256" key="5">
    <source>
        <dbReference type="ARBA" id="ARBA00022989"/>
    </source>
</evidence>
<feature type="transmembrane region" description="Helical" evidence="8">
    <location>
        <begin position="436"/>
        <end position="457"/>
    </location>
</feature>
<dbReference type="PANTHER" id="PTHR48022">
    <property type="entry name" value="PLASTIDIC GLUCOSE TRANSPORTER 4"/>
    <property type="match status" value="1"/>
</dbReference>
<evidence type="ECO:0000256" key="4">
    <source>
        <dbReference type="ARBA" id="ARBA00022692"/>
    </source>
</evidence>
<evidence type="ECO:0000256" key="6">
    <source>
        <dbReference type="ARBA" id="ARBA00023136"/>
    </source>
</evidence>
<feature type="domain" description="Major facilitator superfamily (MFS) profile" evidence="9">
    <location>
        <begin position="23"/>
        <end position="461"/>
    </location>
</feature>
<dbReference type="HOGENOM" id="CLU_001265_30_13_1"/>
<evidence type="ECO:0000313" key="11">
    <source>
        <dbReference type="Proteomes" id="UP000027730"/>
    </source>
</evidence>
<dbReference type="PROSITE" id="PS00216">
    <property type="entry name" value="SUGAR_TRANSPORT_1"/>
    <property type="match status" value="1"/>
</dbReference>
<evidence type="ECO:0000259" key="9">
    <source>
        <dbReference type="PROSITE" id="PS50850"/>
    </source>
</evidence>
<comment type="subcellular location">
    <subcellularLocation>
        <location evidence="1">Membrane</location>
        <topology evidence="1">Multi-pass membrane protein</topology>
    </subcellularLocation>
</comment>
<dbReference type="FunFam" id="1.20.1250.20:FF:000134">
    <property type="entry name" value="MFS sugar transporter protein"/>
    <property type="match status" value="1"/>
</dbReference>
<dbReference type="InterPro" id="IPR005828">
    <property type="entry name" value="MFS_sugar_transport-like"/>
</dbReference>
<feature type="transmembrane region" description="Helical" evidence="8">
    <location>
        <begin position="314"/>
        <end position="332"/>
    </location>
</feature>
<name>A0A074WLL5_9PEZI</name>